<dbReference type="InterPro" id="IPR036680">
    <property type="entry name" value="SPOR-like_sf"/>
</dbReference>
<dbReference type="Proteomes" id="UP000321580">
    <property type="component" value="Unassembled WGS sequence"/>
</dbReference>
<keyword evidence="1" id="KW-1133">Transmembrane helix</keyword>
<feature type="transmembrane region" description="Helical" evidence="1">
    <location>
        <begin position="6"/>
        <end position="24"/>
    </location>
</feature>
<dbReference type="Gene3D" id="3.30.70.1070">
    <property type="entry name" value="Sporulation related repeat"/>
    <property type="match status" value="1"/>
</dbReference>
<sequence>MSRLDYLTIVIVAVCVAALIYLIYMTTNLLGGEPEAAVANTEEHVQQDFPEEDTLTYGQGYYEGADTSSAGAGYGAEETYTEGAADEEYATPAYEEAAETGERAPLEQQAPSYSTVGKGEYMVLAGTFRYKANAEAMQRSLEKMGYSGSSVELFDRGAYAVVLVGRYADLSDARALKAELSGKGVQAYVQQKQ</sequence>
<dbReference type="AlphaFoldDB" id="A0A5C6RPX0"/>
<comment type="caution">
    <text evidence="3">The sequence shown here is derived from an EMBL/GenBank/DDBJ whole genome shotgun (WGS) entry which is preliminary data.</text>
</comment>
<protein>
    <submittedName>
        <fullName evidence="3">SPOR domain-containing protein</fullName>
    </submittedName>
</protein>
<evidence type="ECO:0000313" key="4">
    <source>
        <dbReference type="Proteomes" id="UP000321580"/>
    </source>
</evidence>
<feature type="domain" description="SPOR" evidence="2">
    <location>
        <begin position="115"/>
        <end position="192"/>
    </location>
</feature>
<dbReference type="GO" id="GO:0042834">
    <property type="term" value="F:peptidoglycan binding"/>
    <property type="evidence" value="ECO:0007669"/>
    <property type="project" value="InterPro"/>
</dbReference>
<reference evidence="3 4" key="1">
    <citation type="submission" date="2019-08" db="EMBL/GenBank/DDBJ databases">
        <title>Genome of Phaeodactylibacter luteus.</title>
        <authorList>
            <person name="Bowman J.P."/>
        </authorList>
    </citation>
    <scope>NUCLEOTIDE SEQUENCE [LARGE SCALE GENOMIC DNA]</scope>
    <source>
        <strain evidence="3 4">KCTC 42180</strain>
    </source>
</reference>
<name>A0A5C6RPX0_9BACT</name>
<dbReference type="SUPFAM" id="SSF110997">
    <property type="entry name" value="Sporulation related repeat"/>
    <property type="match status" value="1"/>
</dbReference>
<organism evidence="3 4">
    <name type="scientific">Phaeodactylibacter luteus</name>
    <dbReference type="NCBI Taxonomy" id="1564516"/>
    <lineage>
        <taxon>Bacteria</taxon>
        <taxon>Pseudomonadati</taxon>
        <taxon>Bacteroidota</taxon>
        <taxon>Saprospiria</taxon>
        <taxon>Saprospirales</taxon>
        <taxon>Haliscomenobacteraceae</taxon>
        <taxon>Phaeodactylibacter</taxon>
    </lineage>
</organism>
<evidence type="ECO:0000259" key="2">
    <source>
        <dbReference type="PROSITE" id="PS51724"/>
    </source>
</evidence>
<dbReference type="InterPro" id="IPR007730">
    <property type="entry name" value="SPOR-like_dom"/>
</dbReference>
<dbReference type="RefSeq" id="WP_147166726.1">
    <property type="nucleotide sequence ID" value="NZ_VOOR01000011.1"/>
</dbReference>
<dbReference type="Pfam" id="PF05036">
    <property type="entry name" value="SPOR"/>
    <property type="match status" value="1"/>
</dbReference>
<keyword evidence="1" id="KW-0812">Transmembrane</keyword>
<evidence type="ECO:0000256" key="1">
    <source>
        <dbReference type="SAM" id="Phobius"/>
    </source>
</evidence>
<dbReference type="EMBL" id="VOOR01000011">
    <property type="protein sequence ID" value="TXB64431.1"/>
    <property type="molecule type" value="Genomic_DNA"/>
</dbReference>
<evidence type="ECO:0000313" key="3">
    <source>
        <dbReference type="EMBL" id="TXB64431.1"/>
    </source>
</evidence>
<dbReference type="PROSITE" id="PS51724">
    <property type="entry name" value="SPOR"/>
    <property type="match status" value="1"/>
</dbReference>
<proteinExistence type="predicted"/>
<keyword evidence="1" id="KW-0472">Membrane</keyword>
<dbReference type="OrthoDB" id="1493878at2"/>
<accession>A0A5C6RPX0</accession>
<keyword evidence="4" id="KW-1185">Reference proteome</keyword>
<gene>
    <name evidence="3" type="ORF">FRY97_06955</name>
</gene>